<feature type="transmembrane region" description="Helical" evidence="1">
    <location>
        <begin position="46"/>
        <end position="71"/>
    </location>
</feature>
<evidence type="ECO:0000256" key="1">
    <source>
        <dbReference type="SAM" id="Phobius"/>
    </source>
</evidence>
<sequence>MIRTARITGLLYLALAVGGGLGFLLIRPQLSDGAATMANLVADPALARWGITFELFTVLAQALAAVWFFRLFRASAPVAAGEIAAFGLANAFAILISAALLGAALTVAQSPYGDAASTVQTLYLVSDQLWAVGGLFFGLWLIPMGWCVLRSGLMPRALGWVLIPGGVGYVLSAFLAYALPDAPLVADLLAYPATVGEFWMIGYLLILGVRRLPALAPVPVGAASA</sequence>
<feature type="transmembrane region" description="Helical" evidence="1">
    <location>
        <begin position="158"/>
        <end position="177"/>
    </location>
</feature>
<dbReference type="RefSeq" id="WP_203376371.1">
    <property type="nucleotide sequence ID" value="NZ_JAENHP010000003.1"/>
</dbReference>
<evidence type="ECO:0000313" key="3">
    <source>
        <dbReference type="Proteomes" id="UP000632138"/>
    </source>
</evidence>
<gene>
    <name evidence="2" type="ORF">JIG36_13040</name>
</gene>
<dbReference type="InterPro" id="IPR025495">
    <property type="entry name" value="DUF4386"/>
</dbReference>
<name>A0ABS2A9H0_9ACTN</name>
<proteinExistence type="predicted"/>
<organism evidence="2 3">
    <name type="scientific">Paractinoplanes ovalisporus</name>
    <dbReference type="NCBI Taxonomy" id="2810368"/>
    <lineage>
        <taxon>Bacteria</taxon>
        <taxon>Bacillati</taxon>
        <taxon>Actinomycetota</taxon>
        <taxon>Actinomycetes</taxon>
        <taxon>Micromonosporales</taxon>
        <taxon>Micromonosporaceae</taxon>
        <taxon>Paractinoplanes</taxon>
    </lineage>
</organism>
<evidence type="ECO:0000313" key="2">
    <source>
        <dbReference type="EMBL" id="MBM2616483.1"/>
    </source>
</evidence>
<reference evidence="2 3" key="1">
    <citation type="submission" date="2021-01" db="EMBL/GenBank/DDBJ databases">
        <title>Actinoplanes sp. nov. LDG1-06 isolated from lichen.</title>
        <authorList>
            <person name="Saeng-In P."/>
            <person name="Phongsopitanun W."/>
            <person name="Kanchanasin P."/>
            <person name="Yuki M."/>
            <person name="Kudo T."/>
            <person name="Ohkuma M."/>
            <person name="Tanasupawat S."/>
        </authorList>
    </citation>
    <scope>NUCLEOTIDE SEQUENCE [LARGE SCALE GENOMIC DNA]</scope>
    <source>
        <strain evidence="2 3">LDG1-06</strain>
    </source>
</reference>
<dbReference type="Pfam" id="PF14329">
    <property type="entry name" value="DUF4386"/>
    <property type="match status" value="1"/>
</dbReference>
<feature type="transmembrane region" description="Helical" evidence="1">
    <location>
        <begin position="7"/>
        <end position="26"/>
    </location>
</feature>
<keyword evidence="1" id="KW-1133">Transmembrane helix</keyword>
<feature type="transmembrane region" description="Helical" evidence="1">
    <location>
        <begin position="83"/>
        <end position="108"/>
    </location>
</feature>
<protein>
    <submittedName>
        <fullName evidence="2">DUF4386 domain-containing protein</fullName>
    </submittedName>
</protein>
<keyword evidence="3" id="KW-1185">Reference proteome</keyword>
<feature type="transmembrane region" description="Helical" evidence="1">
    <location>
        <begin position="128"/>
        <end position="149"/>
    </location>
</feature>
<keyword evidence="1" id="KW-0812">Transmembrane</keyword>
<comment type="caution">
    <text evidence="2">The sequence shown here is derived from an EMBL/GenBank/DDBJ whole genome shotgun (WGS) entry which is preliminary data.</text>
</comment>
<dbReference type="EMBL" id="JAENHP010000003">
    <property type="protein sequence ID" value="MBM2616483.1"/>
    <property type="molecule type" value="Genomic_DNA"/>
</dbReference>
<dbReference type="Proteomes" id="UP000632138">
    <property type="component" value="Unassembled WGS sequence"/>
</dbReference>
<accession>A0ABS2A9H0</accession>
<keyword evidence="1" id="KW-0472">Membrane</keyword>
<feature type="transmembrane region" description="Helical" evidence="1">
    <location>
        <begin position="189"/>
        <end position="209"/>
    </location>
</feature>